<dbReference type="PROSITE" id="PS00636">
    <property type="entry name" value="DNAJ_1"/>
    <property type="match status" value="1"/>
</dbReference>
<dbReference type="CDD" id="cd10747">
    <property type="entry name" value="DnaJ_C"/>
    <property type="match status" value="1"/>
</dbReference>
<gene>
    <name evidence="7" type="ORF">GYA55_03165</name>
</gene>
<dbReference type="SUPFAM" id="SSF46565">
    <property type="entry name" value="Chaperone J-domain"/>
    <property type="match status" value="1"/>
</dbReference>
<dbReference type="GO" id="GO:0042026">
    <property type="term" value="P:protein refolding"/>
    <property type="evidence" value="ECO:0007669"/>
    <property type="project" value="TreeGrafter"/>
</dbReference>
<dbReference type="SMART" id="SM00271">
    <property type="entry name" value="DnaJ"/>
    <property type="match status" value="1"/>
</dbReference>
<dbReference type="SUPFAM" id="SSF49493">
    <property type="entry name" value="HSP40/DnaJ peptide-binding domain"/>
    <property type="match status" value="2"/>
</dbReference>
<evidence type="ECO:0000256" key="3">
    <source>
        <dbReference type="ARBA" id="ARBA00022771"/>
    </source>
</evidence>
<accession>A0A7X9FQ32</accession>
<dbReference type="Pfam" id="PF00226">
    <property type="entry name" value="DnaJ"/>
    <property type="match status" value="1"/>
</dbReference>
<dbReference type="PANTHER" id="PTHR43096">
    <property type="entry name" value="DNAJ HOMOLOG 1, MITOCHONDRIAL-RELATED"/>
    <property type="match status" value="1"/>
</dbReference>
<dbReference type="Proteomes" id="UP000524246">
    <property type="component" value="Unassembled WGS sequence"/>
</dbReference>
<dbReference type="Gene3D" id="2.60.260.20">
    <property type="entry name" value="Urease metallochaperone UreE, N-terminal domain"/>
    <property type="match status" value="2"/>
</dbReference>
<dbReference type="InterPro" id="IPR002939">
    <property type="entry name" value="DnaJ_C"/>
</dbReference>
<dbReference type="InterPro" id="IPR018253">
    <property type="entry name" value="DnaJ_domain_CS"/>
</dbReference>
<evidence type="ECO:0000256" key="2">
    <source>
        <dbReference type="ARBA" id="ARBA00022737"/>
    </source>
</evidence>
<sequence length="330" mass="35901">MSVSYQDYYKTLGVARDATPDAIKKAYRKLASKYHPDVNKAKDAEEKFKALNEAYEVLSDPEKRKLYDELGSNWKAGQEFRPPPGWEQQFGGMNFKGGSFSFGGGSTGAFSDFFETLFGGGFARSFGSGLGGAFSSEDLFGQQAMQGQSHEAELKISVRDAILGNKTRVSLRQQVPTSLGGIKEELKYYDVTIPPGSIDGTVIRLAGQGGKGQQGGKAGDLLLKIRVLPDNTFSLKGLDLHVRVPISPWEAALGADIEVKLFDHSVRVKVPAGTQSGTKLRLKGKGVKHKSKGAGDAIVELYIVVPKNLSKEEKELFEKLARTSKFKARS</sequence>
<evidence type="ECO:0000256" key="5">
    <source>
        <dbReference type="ARBA" id="ARBA00023186"/>
    </source>
</evidence>
<evidence type="ECO:0000256" key="1">
    <source>
        <dbReference type="ARBA" id="ARBA00022723"/>
    </source>
</evidence>
<keyword evidence="1" id="KW-0479">Metal-binding</keyword>
<evidence type="ECO:0000313" key="8">
    <source>
        <dbReference type="Proteomes" id="UP000524246"/>
    </source>
</evidence>
<dbReference type="InterPro" id="IPR008971">
    <property type="entry name" value="HSP40/DnaJ_pept-bd"/>
</dbReference>
<dbReference type="InterPro" id="IPR001623">
    <property type="entry name" value="DnaJ_domain"/>
</dbReference>
<dbReference type="AlphaFoldDB" id="A0A7X9FQ32"/>
<reference evidence="7 8" key="1">
    <citation type="journal article" date="2020" name="Biotechnol. Biofuels">
        <title>New insights from the biogas microbiome by comprehensive genome-resolved metagenomics of nearly 1600 species originating from multiple anaerobic digesters.</title>
        <authorList>
            <person name="Campanaro S."/>
            <person name="Treu L."/>
            <person name="Rodriguez-R L.M."/>
            <person name="Kovalovszki A."/>
            <person name="Ziels R.M."/>
            <person name="Maus I."/>
            <person name="Zhu X."/>
            <person name="Kougias P.G."/>
            <person name="Basile A."/>
            <person name="Luo G."/>
            <person name="Schluter A."/>
            <person name="Konstantinidis K.T."/>
            <person name="Angelidaki I."/>
        </authorList>
    </citation>
    <scope>NUCLEOTIDE SEQUENCE [LARGE SCALE GENOMIC DNA]</scope>
    <source>
        <strain evidence="7">AS27yjCOA_65</strain>
    </source>
</reference>
<name>A0A7X9FQ32_9DELT</name>
<keyword evidence="4" id="KW-0862">Zinc</keyword>
<dbReference type="PRINTS" id="PR00625">
    <property type="entry name" value="JDOMAIN"/>
</dbReference>
<organism evidence="7 8">
    <name type="scientific">SAR324 cluster bacterium</name>
    <dbReference type="NCBI Taxonomy" id="2024889"/>
    <lineage>
        <taxon>Bacteria</taxon>
        <taxon>Deltaproteobacteria</taxon>
        <taxon>SAR324 cluster</taxon>
    </lineage>
</organism>
<protein>
    <submittedName>
        <fullName evidence="7">DnaJ domain-containing protein</fullName>
    </submittedName>
</protein>
<dbReference type="PROSITE" id="PS50076">
    <property type="entry name" value="DNAJ_2"/>
    <property type="match status" value="1"/>
</dbReference>
<dbReference type="Pfam" id="PF01556">
    <property type="entry name" value="DnaJ_C"/>
    <property type="match status" value="1"/>
</dbReference>
<dbReference type="InterPro" id="IPR036869">
    <property type="entry name" value="J_dom_sf"/>
</dbReference>
<dbReference type="GO" id="GO:0005737">
    <property type="term" value="C:cytoplasm"/>
    <property type="evidence" value="ECO:0007669"/>
    <property type="project" value="TreeGrafter"/>
</dbReference>
<dbReference type="Gene3D" id="1.10.287.110">
    <property type="entry name" value="DnaJ domain"/>
    <property type="match status" value="1"/>
</dbReference>
<evidence type="ECO:0000313" key="7">
    <source>
        <dbReference type="EMBL" id="NMC62146.1"/>
    </source>
</evidence>
<dbReference type="FunFam" id="2.60.260.20:FF:000005">
    <property type="entry name" value="Chaperone protein dnaJ 1, mitochondrial"/>
    <property type="match status" value="1"/>
</dbReference>
<dbReference type="PANTHER" id="PTHR43096:SF52">
    <property type="entry name" value="DNAJ HOMOLOG 1, MITOCHONDRIAL-RELATED"/>
    <property type="match status" value="1"/>
</dbReference>
<dbReference type="GO" id="GO:0008270">
    <property type="term" value="F:zinc ion binding"/>
    <property type="evidence" value="ECO:0007669"/>
    <property type="project" value="UniProtKB-KW"/>
</dbReference>
<evidence type="ECO:0000259" key="6">
    <source>
        <dbReference type="PROSITE" id="PS50076"/>
    </source>
</evidence>
<dbReference type="GO" id="GO:0051082">
    <property type="term" value="F:unfolded protein binding"/>
    <property type="evidence" value="ECO:0007669"/>
    <property type="project" value="InterPro"/>
</dbReference>
<dbReference type="EMBL" id="JAAZON010000122">
    <property type="protein sequence ID" value="NMC62146.1"/>
    <property type="molecule type" value="Genomic_DNA"/>
</dbReference>
<keyword evidence="5" id="KW-0143">Chaperone</keyword>
<dbReference type="CDD" id="cd06257">
    <property type="entry name" value="DnaJ"/>
    <property type="match status" value="1"/>
</dbReference>
<keyword evidence="3" id="KW-0863">Zinc-finger</keyword>
<keyword evidence="2" id="KW-0677">Repeat</keyword>
<evidence type="ECO:0000256" key="4">
    <source>
        <dbReference type="ARBA" id="ARBA00022833"/>
    </source>
</evidence>
<feature type="domain" description="J" evidence="6">
    <location>
        <begin position="7"/>
        <end position="71"/>
    </location>
</feature>
<proteinExistence type="predicted"/>
<comment type="caution">
    <text evidence="7">The sequence shown here is derived from an EMBL/GenBank/DDBJ whole genome shotgun (WGS) entry which is preliminary data.</text>
</comment>